<evidence type="ECO:0008006" key="3">
    <source>
        <dbReference type="Google" id="ProtNLM"/>
    </source>
</evidence>
<evidence type="ECO:0000313" key="1">
    <source>
        <dbReference type="EMBL" id="KFJ01375.1"/>
    </source>
</evidence>
<reference evidence="1 2" key="1">
    <citation type="submission" date="2014-03" db="EMBL/GenBank/DDBJ databases">
        <title>Genomics of Bifidobacteria.</title>
        <authorList>
            <person name="Ventura M."/>
            <person name="Milani C."/>
            <person name="Lugli G.A."/>
        </authorList>
    </citation>
    <scope>NUCLEOTIDE SEQUENCE [LARGE SCALE GENOMIC DNA]</scope>
    <source>
        <strain evidence="1 2">LMG 11597</strain>
    </source>
</reference>
<name>A0A087E0S4_9BIFI</name>
<proteinExistence type="predicted"/>
<accession>A0A087E0S4</accession>
<dbReference type="EMBL" id="JGZR01000010">
    <property type="protein sequence ID" value="KFJ01375.1"/>
    <property type="molecule type" value="Genomic_DNA"/>
</dbReference>
<dbReference type="RefSeq" id="WP_024464608.1">
    <property type="nucleotide sequence ID" value="NZ_CP062939.1"/>
</dbReference>
<dbReference type="STRING" id="77635.BISU_1936"/>
<evidence type="ECO:0000313" key="2">
    <source>
        <dbReference type="Proteomes" id="UP000029055"/>
    </source>
</evidence>
<comment type="caution">
    <text evidence="1">The sequence shown here is derived from an EMBL/GenBank/DDBJ whole genome shotgun (WGS) entry which is preliminary data.</text>
</comment>
<protein>
    <recommendedName>
        <fullName evidence="3">Single-stranded DNA-binding protein</fullName>
    </recommendedName>
</protein>
<dbReference type="Proteomes" id="UP000029055">
    <property type="component" value="Unassembled WGS sequence"/>
</dbReference>
<keyword evidence="2" id="KW-1185">Reference proteome</keyword>
<dbReference type="AlphaFoldDB" id="A0A087E0S4"/>
<organism evidence="1 2">
    <name type="scientific">Bifidobacterium subtile</name>
    <dbReference type="NCBI Taxonomy" id="77635"/>
    <lineage>
        <taxon>Bacteria</taxon>
        <taxon>Bacillati</taxon>
        <taxon>Actinomycetota</taxon>
        <taxon>Actinomycetes</taxon>
        <taxon>Bifidobacteriales</taxon>
        <taxon>Bifidobacteriaceae</taxon>
        <taxon>Bifidobacterium</taxon>
    </lineage>
</organism>
<sequence>MKNTVWLHGTLAQDPRYAGAGAMRVATLSVSVPYPDGQEREPVPVQARARHCDYLQREQPLKGDEIMLRGRVGRSQNGESVVIASAIALHPSTEQRRES</sequence>
<gene>
    <name evidence="1" type="ORF">BISU_1936</name>
</gene>